<evidence type="ECO:0000256" key="1">
    <source>
        <dbReference type="SAM" id="MobiDB-lite"/>
    </source>
</evidence>
<dbReference type="Proteomes" id="UP001499933">
    <property type="component" value="Unassembled WGS sequence"/>
</dbReference>
<reference evidence="3" key="1">
    <citation type="journal article" date="2019" name="Int. J. Syst. Evol. Microbiol.">
        <title>The Global Catalogue of Microorganisms (GCM) 10K type strain sequencing project: providing services to taxonomists for standard genome sequencing and annotation.</title>
        <authorList>
            <consortium name="The Broad Institute Genomics Platform"/>
            <consortium name="The Broad Institute Genome Sequencing Center for Infectious Disease"/>
            <person name="Wu L."/>
            <person name="Ma J."/>
        </authorList>
    </citation>
    <scope>NUCLEOTIDE SEQUENCE [LARGE SCALE GENOMIC DNA]</scope>
    <source>
        <strain evidence="3">JCM 14901</strain>
    </source>
</reference>
<sequence>MIPRTTRQTERARKALGGARGWPTASKPHRALLEERTRFSLENGYRQCLAEADSRHSRYGKALYSGRPAAGRNHLMCRSCGVAVEIAATEAAQWMRRTASPQRLAATEHVADRFRLSAACTSWHAAEDELRSGLRGD</sequence>
<gene>
    <name evidence="2" type="ORF">GCM10009776_29320</name>
</gene>
<dbReference type="EMBL" id="BAAAOG010000006">
    <property type="protein sequence ID" value="GAA1964610.1"/>
    <property type="molecule type" value="Genomic_DNA"/>
</dbReference>
<feature type="region of interest" description="Disordered" evidence="1">
    <location>
        <begin position="1"/>
        <end position="27"/>
    </location>
</feature>
<accession>A0ABP5CKP8</accession>
<organism evidence="2 3">
    <name type="scientific">Microbacterium deminutum</name>
    <dbReference type="NCBI Taxonomy" id="344164"/>
    <lineage>
        <taxon>Bacteria</taxon>
        <taxon>Bacillati</taxon>
        <taxon>Actinomycetota</taxon>
        <taxon>Actinomycetes</taxon>
        <taxon>Micrococcales</taxon>
        <taxon>Microbacteriaceae</taxon>
        <taxon>Microbacterium</taxon>
    </lineage>
</organism>
<keyword evidence="3" id="KW-1185">Reference proteome</keyword>
<name>A0ABP5CKP8_9MICO</name>
<protein>
    <submittedName>
        <fullName evidence="2">Uncharacterized protein</fullName>
    </submittedName>
</protein>
<dbReference type="RefSeq" id="WP_344095922.1">
    <property type="nucleotide sequence ID" value="NZ_BAAAOG010000006.1"/>
</dbReference>
<proteinExistence type="predicted"/>
<evidence type="ECO:0000313" key="2">
    <source>
        <dbReference type="EMBL" id="GAA1964610.1"/>
    </source>
</evidence>
<dbReference type="InterPro" id="IPR043135">
    <property type="entry name" value="Fur_C"/>
</dbReference>
<evidence type="ECO:0000313" key="3">
    <source>
        <dbReference type="Proteomes" id="UP001499933"/>
    </source>
</evidence>
<comment type="caution">
    <text evidence="2">The sequence shown here is derived from an EMBL/GenBank/DDBJ whole genome shotgun (WGS) entry which is preliminary data.</text>
</comment>
<dbReference type="Gene3D" id="3.30.1490.190">
    <property type="match status" value="1"/>
</dbReference>